<dbReference type="Gene3D" id="1.20.1600.10">
    <property type="entry name" value="Outer membrane efflux proteins (OEP)"/>
    <property type="match status" value="1"/>
</dbReference>
<dbReference type="InterPro" id="IPR010131">
    <property type="entry name" value="MdtP/NodT-like"/>
</dbReference>
<evidence type="ECO:0000313" key="4">
    <source>
        <dbReference type="EMBL" id="VFJ99458.1"/>
    </source>
</evidence>
<keyword evidence="2" id="KW-0472">Membrane</keyword>
<sequence length="513" mass="56129">MQFFRYLFTVFYLGTLTGCPNPTQISEPHPQVAIPEKWSALGETALNETETVPDGTTLGGTVPKSTDPDTPITGAVSSAIVGAQDDTQDDTQDNTNTRKSDLVPSWLADFEAPILHTLVEEAVGKNFDLDAAIARVRAARARARREGAEKLPEFTGDLSASRARSGLTGTVSNTFALGIEVSWEADLWDRLDSAARAAVARVRAEEGDYRMARLSLAANVARTWFEAIESDQQLHLAEKTIASFENSLGTIERRYRLGIGSALDVRLARENVATARSQRETRARNRDTAVRSLEILLGRYPSGTLNIQRDLPKLRRNIPVDLPSDLLDRRPDVIAANARLLAARHGLATARANRLPRLRLTASGGTASSELHDLLRLDSLAWNLLGGLTRPLWDGGRLSSEVDIARADRREADAKYAAVVLRAFREVESALTAEALLLNQEVALGVATREARAASALAMEQYRQGLSDIVTLLSTQRREFDARSSLLAVAKRRLNTRVDLYLALGGGFQTARK</sequence>
<dbReference type="GO" id="GO:0015562">
    <property type="term" value="F:efflux transmembrane transporter activity"/>
    <property type="evidence" value="ECO:0007669"/>
    <property type="project" value="InterPro"/>
</dbReference>
<evidence type="ECO:0000256" key="3">
    <source>
        <dbReference type="SAM" id="MobiDB-lite"/>
    </source>
</evidence>
<organism evidence="4">
    <name type="scientific">Candidatus Kentrum sp. LFY</name>
    <dbReference type="NCBI Taxonomy" id="2126342"/>
    <lineage>
        <taxon>Bacteria</taxon>
        <taxon>Pseudomonadati</taxon>
        <taxon>Pseudomonadota</taxon>
        <taxon>Gammaproteobacteria</taxon>
        <taxon>Candidatus Kentrum</taxon>
    </lineage>
</organism>
<keyword evidence="2" id="KW-0812">Transmembrane</keyword>
<dbReference type="SUPFAM" id="SSF56954">
    <property type="entry name" value="Outer membrane efflux proteins (OEP)"/>
    <property type="match status" value="1"/>
</dbReference>
<dbReference type="InterPro" id="IPR003423">
    <property type="entry name" value="OMP_efflux"/>
</dbReference>
<dbReference type="Gene3D" id="2.20.200.10">
    <property type="entry name" value="Outer membrane efflux proteins (OEP)"/>
    <property type="match status" value="1"/>
</dbReference>
<accession>A0A450V3V9</accession>
<reference evidence="4" key="1">
    <citation type="submission" date="2019-02" db="EMBL/GenBank/DDBJ databases">
        <authorList>
            <person name="Gruber-Vodicka R. H."/>
            <person name="Seah K. B. B."/>
        </authorList>
    </citation>
    <scope>NUCLEOTIDE SEQUENCE</scope>
    <source>
        <strain evidence="4">BECK_M6</strain>
    </source>
</reference>
<evidence type="ECO:0000256" key="1">
    <source>
        <dbReference type="ARBA" id="ARBA00007613"/>
    </source>
</evidence>
<dbReference type="NCBIfam" id="TIGR01845">
    <property type="entry name" value="outer_NodT"/>
    <property type="match status" value="1"/>
</dbReference>
<keyword evidence="2 4" id="KW-0449">Lipoprotein</keyword>
<dbReference type="PANTHER" id="PTHR30203:SF29">
    <property type="entry name" value="PROTEIN CYAE"/>
    <property type="match status" value="1"/>
</dbReference>
<dbReference type="Pfam" id="PF02321">
    <property type="entry name" value="OEP"/>
    <property type="match status" value="2"/>
</dbReference>
<evidence type="ECO:0000256" key="2">
    <source>
        <dbReference type="RuleBase" id="RU362097"/>
    </source>
</evidence>
<comment type="subcellular location">
    <subcellularLocation>
        <location evidence="2">Cell outer membrane</location>
        <topology evidence="2">Lipid-anchor</topology>
    </subcellularLocation>
</comment>
<feature type="region of interest" description="Disordered" evidence="3">
    <location>
        <begin position="50"/>
        <end position="70"/>
    </location>
</feature>
<keyword evidence="2" id="KW-0564">Palmitate</keyword>
<dbReference type="PANTHER" id="PTHR30203">
    <property type="entry name" value="OUTER MEMBRANE CATION EFFLUX PROTEIN"/>
    <property type="match status" value="1"/>
</dbReference>
<dbReference type="GO" id="GO:0009279">
    <property type="term" value="C:cell outer membrane"/>
    <property type="evidence" value="ECO:0007669"/>
    <property type="project" value="UniProtKB-SubCell"/>
</dbReference>
<comment type="similarity">
    <text evidence="1 2">Belongs to the outer membrane factor (OMF) (TC 1.B.17) family.</text>
</comment>
<protein>
    <submittedName>
        <fullName evidence="4">Efflux transporter, outer membrane factor (OMF) lipoprotein, NodT family</fullName>
    </submittedName>
</protein>
<gene>
    <name evidence="4" type="ORF">BECKLFY1418A_GA0070994_109910</name>
</gene>
<dbReference type="PROSITE" id="PS51257">
    <property type="entry name" value="PROKAR_LIPOPROTEIN"/>
    <property type="match status" value="1"/>
</dbReference>
<keyword evidence="2" id="KW-1134">Transmembrane beta strand</keyword>
<dbReference type="AlphaFoldDB" id="A0A450V3V9"/>
<proteinExistence type="inferred from homology"/>
<name>A0A450V3V9_9GAMM</name>
<dbReference type="EMBL" id="CAADFH010000099">
    <property type="protein sequence ID" value="VFJ99458.1"/>
    <property type="molecule type" value="Genomic_DNA"/>
</dbReference>